<gene>
    <name evidence="1" type="ORF">K444DRAFT_608535</name>
</gene>
<protein>
    <submittedName>
        <fullName evidence="1">Uncharacterized protein</fullName>
    </submittedName>
</protein>
<dbReference type="OrthoDB" id="2893324at2759"/>
<dbReference type="EMBL" id="KZ613747">
    <property type="protein sequence ID" value="PMD64849.1"/>
    <property type="molecule type" value="Genomic_DNA"/>
</dbReference>
<keyword evidence="2" id="KW-1185">Reference proteome</keyword>
<organism evidence="1 2">
    <name type="scientific">Hyaloscypha bicolor E</name>
    <dbReference type="NCBI Taxonomy" id="1095630"/>
    <lineage>
        <taxon>Eukaryota</taxon>
        <taxon>Fungi</taxon>
        <taxon>Dikarya</taxon>
        <taxon>Ascomycota</taxon>
        <taxon>Pezizomycotina</taxon>
        <taxon>Leotiomycetes</taxon>
        <taxon>Helotiales</taxon>
        <taxon>Hyaloscyphaceae</taxon>
        <taxon>Hyaloscypha</taxon>
        <taxon>Hyaloscypha bicolor</taxon>
    </lineage>
</organism>
<evidence type="ECO:0000313" key="1">
    <source>
        <dbReference type="EMBL" id="PMD64849.1"/>
    </source>
</evidence>
<accession>A0A2J6TPB4</accession>
<proteinExistence type="predicted"/>
<dbReference type="Gene3D" id="3.40.50.450">
    <property type="match status" value="1"/>
</dbReference>
<dbReference type="AlphaFoldDB" id="A0A2J6TPB4"/>
<reference evidence="1 2" key="1">
    <citation type="submission" date="2016-04" db="EMBL/GenBank/DDBJ databases">
        <title>A degradative enzymes factory behind the ericoid mycorrhizal symbiosis.</title>
        <authorList>
            <consortium name="DOE Joint Genome Institute"/>
            <person name="Martino E."/>
            <person name="Morin E."/>
            <person name="Grelet G."/>
            <person name="Kuo A."/>
            <person name="Kohler A."/>
            <person name="Daghino S."/>
            <person name="Barry K."/>
            <person name="Choi C."/>
            <person name="Cichocki N."/>
            <person name="Clum A."/>
            <person name="Copeland A."/>
            <person name="Hainaut M."/>
            <person name="Haridas S."/>
            <person name="Labutti K."/>
            <person name="Lindquist E."/>
            <person name="Lipzen A."/>
            <person name="Khouja H.-R."/>
            <person name="Murat C."/>
            <person name="Ohm R."/>
            <person name="Olson A."/>
            <person name="Spatafora J."/>
            <person name="Veneault-Fourrey C."/>
            <person name="Henrissat B."/>
            <person name="Grigoriev I."/>
            <person name="Martin F."/>
            <person name="Perotto S."/>
        </authorList>
    </citation>
    <scope>NUCLEOTIDE SEQUENCE [LARGE SCALE GENOMIC DNA]</scope>
    <source>
        <strain evidence="1 2">E</strain>
    </source>
</reference>
<sequence>MAGIVTAQSTNPARSLFVFQLNSTSSDNSALPPMLPSRISRALISQYSTLCRCTLGQMSSIQRSQIIRAPSEEPINGIKSVFLAGTTTAVDNVDWREKLSASLFEHPITIFNPNRPDWDSTWREDITFAPYREQVLWELDKQAKADLVVVYFHPATVAPISLLEFGLSAQIPGKVVAIAPEGYSKRGNVQIVCQKFGIEFLDNIDKLHEIIIHKLSLNR</sequence>
<evidence type="ECO:0000313" key="2">
    <source>
        <dbReference type="Proteomes" id="UP000235371"/>
    </source>
</evidence>
<dbReference type="InterPro" id="IPR039470">
    <property type="entry name" value="Nuc_deoxyri_tr2"/>
</dbReference>
<dbReference type="Pfam" id="PF15891">
    <property type="entry name" value="Nuc_deoxyri_tr2"/>
    <property type="match status" value="1"/>
</dbReference>
<dbReference type="RefSeq" id="XP_024741753.1">
    <property type="nucleotide sequence ID" value="XM_024879402.1"/>
</dbReference>
<dbReference type="GeneID" id="36587479"/>
<name>A0A2J6TPB4_9HELO</name>
<dbReference type="InParanoid" id="A0A2J6TPB4"/>
<dbReference type="Proteomes" id="UP000235371">
    <property type="component" value="Unassembled WGS sequence"/>
</dbReference>